<dbReference type="EMBL" id="CP020370">
    <property type="protein sequence ID" value="AUB80525.1"/>
    <property type="molecule type" value="Genomic_DNA"/>
</dbReference>
<dbReference type="AlphaFoldDB" id="A0A2K8U4R1"/>
<dbReference type="OrthoDB" id="6192874at2"/>
<dbReference type="RefSeq" id="WP_100918323.1">
    <property type="nucleotide sequence ID" value="NZ_CP020370.1"/>
</dbReference>
<reference evidence="1 2" key="1">
    <citation type="submission" date="2017-03" db="EMBL/GenBank/DDBJ databases">
        <title>Complete genome sequence of Candidatus 'Thiodictyon syntrophicum' sp. nov. strain Cad16T, a photolithoautotroph purple sulfur bacterium isolated from an alpine meromictic lake.</title>
        <authorList>
            <person name="Luedin S.M."/>
            <person name="Pothier J.F."/>
            <person name="Danza F."/>
            <person name="Storelli N."/>
            <person name="Wittwer M."/>
            <person name="Tonolla M."/>
        </authorList>
    </citation>
    <scope>NUCLEOTIDE SEQUENCE [LARGE SCALE GENOMIC DNA]</scope>
    <source>
        <strain evidence="1 2">Cad16T</strain>
    </source>
</reference>
<evidence type="ECO:0008006" key="3">
    <source>
        <dbReference type="Google" id="ProtNLM"/>
    </source>
</evidence>
<dbReference type="KEGG" id="tsy:THSYN_05885"/>
<accession>A0A2K8U4R1</accession>
<proteinExistence type="predicted"/>
<dbReference type="Proteomes" id="UP000232638">
    <property type="component" value="Chromosome"/>
</dbReference>
<gene>
    <name evidence="1" type="ORF">THSYN_05885</name>
</gene>
<keyword evidence="2" id="KW-1185">Reference proteome</keyword>
<sequence length="249" mass="26181">MFNHLRLDPTRPAMRVAFLALCGCLALIAGASLLLTGCAATLQASIGDRTAICSFLGPVCRKLTPGGEGQSYLRYVNSGARWSQYRKVIVDPVIIVSSAESQIPPAAAQHLANYFDAALKEKLGTRFKLTDQPGAGVMRIQVALTDARAATPGLRTITMAVPQARTLSTVGYLATGSFPFVGAAEGAAKVLDSRSGELLAALADRQVGGGHIKAAAQWTLGDAENAINLWAERAANQLYAWTSGAQAPR</sequence>
<organism evidence="1 2">
    <name type="scientific">Candidatus Thiodictyon syntrophicum</name>
    <dbReference type="NCBI Taxonomy" id="1166950"/>
    <lineage>
        <taxon>Bacteria</taxon>
        <taxon>Pseudomonadati</taxon>
        <taxon>Pseudomonadota</taxon>
        <taxon>Gammaproteobacteria</taxon>
        <taxon>Chromatiales</taxon>
        <taxon>Chromatiaceae</taxon>
        <taxon>Thiodictyon</taxon>
    </lineage>
</organism>
<name>A0A2K8U4R1_9GAMM</name>
<evidence type="ECO:0000313" key="2">
    <source>
        <dbReference type="Proteomes" id="UP000232638"/>
    </source>
</evidence>
<dbReference type="InterPro" id="IPR021747">
    <property type="entry name" value="DUF3313"/>
</dbReference>
<evidence type="ECO:0000313" key="1">
    <source>
        <dbReference type="EMBL" id="AUB80525.1"/>
    </source>
</evidence>
<dbReference type="Pfam" id="PF11769">
    <property type="entry name" value="DUF3313"/>
    <property type="match status" value="1"/>
</dbReference>
<protein>
    <recommendedName>
        <fullName evidence="3">DUF3313 domain-containing protein</fullName>
    </recommendedName>
</protein>